<evidence type="ECO:0000313" key="2">
    <source>
        <dbReference type="Proteomes" id="UP000198994"/>
    </source>
</evidence>
<gene>
    <name evidence="1" type="ORF">SAMN04488105_103112</name>
</gene>
<dbReference type="EMBL" id="FNAV01000003">
    <property type="protein sequence ID" value="SDE37993.1"/>
    <property type="molecule type" value="Genomic_DNA"/>
</dbReference>
<sequence>MLTRRSFLISAAATPLATAARAEDEMIKVRDLYERRGNDLSELATGLEGKRIRVEGYMAPPLKAESNFFVLTRRPMAVCPFCETEAEWPNDILAVYAKRVVEVTPFNVRIVTSGVLELGAYKDPDTGFLSMVRLADASFA</sequence>
<dbReference type="AlphaFoldDB" id="A0A1G7CFH5"/>
<organism evidence="1 2">
    <name type="scientific">Salipiger thiooxidans</name>
    <dbReference type="NCBI Taxonomy" id="282683"/>
    <lineage>
        <taxon>Bacteria</taxon>
        <taxon>Pseudomonadati</taxon>
        <taxon>Pseudomonadota</taxon>
        <taxon>Alphaproteobacteria</taxon>
        <taxon>Rhodobacterales</taxon>
        <taxon>Roseobacteraceae</taxon>
        <taxon>Salipiger</taxon>
    </lineage>
</organism>
<name>A0A1G7CFH5_9RHOB</name>
<protein>
    <submittedName>
        <fullName evidence="1">Uncharacterized protein</fullName>
    </submittedName>
</protein>
<dbReference type="STRING" id="282683.SAMN04488105_103112"/>
<evidence type="ECO:0000313" key="1">
    <source>
        <dbReference type="EMBL" id="SDE37993.1"/>
    </source>
</evidence>
<dbReference type="Proteomes" id="UP000198994">
    <property type="component" value="Unassembled WGS sequence"/>
</dbReference>
<proteinExistence type="predicted"/>
<reference evidence="2" key="1">
    <citation type="submission" date="2016-10" db="EMBL/GenBank/DDBJ databases">
        <authorList>
            <person name="Varghese N."/>
            <person name="Submissions S."/>
        </authorList>
    </citation>
    <scope>NUCLEOTIDE SEQUENCE [LARGE SCALE GENOMIC DNA]</scope>
    <source>
        <strain evidence="2">DSM 10146</strain>
    </source>
</reference>
<accession>A0A1G7CFH5</accession>
<dbReference type="OrthoDB" id="2583024at2"/>
<keyword evidence="2" id="KW-1185">Reference proteome</keyword>
<dbReference type="RefSeq" id="WP_008886537.1">
    <property type="nucleotide sequence ID" value="NZ_FNAV01000003.1"/>
</dbReference>